<evidence type="ECO:0000313" key="4">
    <source>
        <dbReference type="Proteomes" id="UP000626148"/>
    </source>
</evidence>
<evidence type="ECO:0000256" key="2">
    <source>
        <dbReference type="RuleBase" id="RU003860"/>
    </source>
</evidence>
<dbReference type="PIRSF" id="PIRSF003113">
    <property type="entry name" value="BolA"/>
    <property type="match status" value="1"/>
</dbReference>
<dbReference type="EMBL" id="BMXR01000013">
    <property type="protein sequence ID" value="GGX70298.1"/>
    <property type="molecule type" value="Genomic_DNA"/>
</dbReference>
<dbReference type="InterPro" id="IPR050961">
    <property type="entry name" value="BolA/IbaG_stress_morph_reg"/>
</dbReference>
<name>A0A918KNF0_9GAMM</name>
<reference evidence="3" key="2">
    <citation type="submission" date="2020-09" db="EMBL/GenBank/DDBJ databases">
        <authorList>
            <person name="Sun Q."/>
            <person name="Kim S."/>
        </authorList>
    </citation>
    <scope>NUCLEOTIDE SEQUENCE</scope>
    <source>
        <strain evidence="3">KCTC 22169</strain>
    </source>
</reference>
<dbReference type="InterPro" id="IPR036065">
    <property type="entry name" value="BolA-like_sf"/>
</dbReference>
<organism evidence="3 4">
    <name type="scientific">Saccharospirillum salsuginis</name>
    <dbReference type="NCBI Taxonomy" id="418750"/>
    <lineage>
        <taxon>Bacteria</taxon>
        <taxon>Pseudomonadati</taxon>
        <taxon>Pseudomonadota</taxon>
        <taxon>Gammaproteobacteria</taxon>
        <taxon>Oceanospirillales</taxon>
        <taxon>Saccharospirillaceae</taxon>
        <taxon>Saccharospirillum</taxon>
    </lineage>
</organism>
<reference evidence="3" key="1">
    <citation type="journal article" date="2014" name="Int. J. Syst. Evol. Microbiol.">
        <title>Complete genome sequence of Corynebacterium casei LMG S-19264T (=DSM 44701T), isolated from a smear-ripened cheese.</title>
        <authorList>
            <consortium name="US DOE Joint Genome Institute (JGI-PGF)"/>
            <person name="Walter F."/>
            <person name="Albersmeier A."/>
            <person name="Kalinowski J."/>
            <person name="Ruckert C."/>
        </authorList>
    </citation>
    <scope>NUCLEOTIDE SEQUENCE</scope>
    <source>
        <strain evidence="3">KCTC 22169</strain>
    </source>
</reference>
<dbReference type="PANTHER" id="PTHR46229:SF4">
    <property type="entry name" value="ACID STRESS PROTEIN IBAG"/>
    <property type="match status" value="1"/>
</dbReference>
<accession>A0A918KNF0</accession>
<protein>
    <recommendedName>
        <fullName evidence="5">Acid stress-induced BolA-like protein IbaG/YrbA</fullName>
    </recommendedName>
</protein>
<dbReference type="AlphaFoldDB" id="A0A918KNF0"/>
<dbReference type="Gene3D" id="3.30.300.90">
    <property type="entry name" value="BolA-like"/>
    <property type="match status" value="1"/>
</dbReference>
<dbReference type="RefSeq" id="WP_189612538.1">
    <property type="nucleotide sequence ID" value="NZ_BMXR01000013.1"/>
</dbReference>
<dbReference type="SUPFAM" id="SSF82657">
    <property type="entry name" value="BolA-like"/>
    <property type="match status" value="1"/>
</dbReference>
<dbReference type="InterPro" id="IPR002634">
    <property type="entry name" value="BolA"/>
</dbReference>
<evidence type="ECO:0008006" key="5">
    <source>
        <dbReference type="Google" id="ProtNLM"/>
    </source>
</evidence>
<dbReference type="Proteomes" id="UP000626148">
    <property type="component" value="Unassembled WGS sequence"/>
</dbReference>
<dbReference type="Pfam" id="PF01722">
    <property type="entry name" value="BolA"/>
    <property type="match status" value="1"/>
</dbReference>
<comment type="caution">
    <text evidence="3">The sequence shown here is derived from an EMBL/GenBank/DDBJ whole genome shotgun (WGS) entry which is preliminary data.</text>
</comment>
<gene>
    <name evidence="3" type="primary">ligA</name>
    <name evidence="3" type="ORF">GCM10007392_42440</name>
</gene>
<proteinExistence type="inferred from homology"/>
<keyword evidence="4" id="KW-1185">Reference proteome</keyword>
<dbReference type="PANTHER" id="PTHR46229">
    <property type="entry name" value="BOLA TRANSCRIPTION REGULATOR"/>
    <property type="match status" value="1"/>
</dbReference>
<sequence length="80" mass="8667">MSADEVKALLEQALPDTTFEVEGGGAKFSVRAIGDIFAGKRPVQRQQTIYGVLNDKIASGEIHAVTMALFTPDEWSAQEN</sequence>
<evidence type="ECO:0000313" key="3">
    <source>
        <dbReference type="EMBL" id="GGX70298.1"/>
    </source>
</evidence>
<evidence type="ECO:0000256" key="1">
    <source>
        <dbReference type="ARBA" id="ARBA00005578"/>
    </source>
</evidence>
<comment type="similarity">
    <text evidence="1 2">Belongs to the BolA/IbaG family.</text>
</comment>